<dbReference type="Gene3D" id="1.20.1250.20">
    <property type="entry name" value="MFS general substrate transporter like domains"/>
    <property type="match status" value="2"/>
</dbReference>
<feature type="transmembrane region" description="Helical" evidence="5">
    <location>
        <begin position="595"/>
        <end position="617"/>
    </location>
</feature>
<feature type="transmembrane region" description="Helical" evidence="5">
    <location>
        <begin position="378"/>
        <end position="404"/>
    </location>
</feature>
<keyword evidence="3 5" id="KW-1133">Transmembrane helix</keyword>
<reference evidence="7 8" key="1">
    <citation type="journal article" date="2022" name="Front. Cell. Infect. Microbiol.">
        <title>The Genomes of Two Strains of Taenia crassiceps the Animal Model for the Study of Human Cysticercosis.</title>
        <authorList>
            <person name="Bobes R.J."/>
            <person name="Estrada K."/>
            <person name="Rios-Valencia D.G."/>
            <person name="Calderon-Gallegos A."/>
            <person name="de la Torre P."/>
            <person name="Carrero J.C."/>
            <person name="Sanchez-Flores A."/>
            <person name="Laclette J.P."/>
        </authorList>
    </citation>
    <scope>NUCLEOTIDE SEQUENCE [LARGE SCALE GENOMIC DNA]</scope>
    <source>
        <strain evidence="7">WFUcys</strain>
    </source>
</reference>
<feature type="transmembrane region" description="Helical" evidence="5">
    <location>
        <begin position="555"/>
        <end position="575"/>
    </location>
</feature>
<comment type="subcellular location">
    <subcellularLocation>
        <location evidence="1">Membrane</location>
        <topology evidence="1">Multi-pass membrane protein</topology>
    </subcellularLocation>
</comment>
<evidence type="ECO:0000256" key="3">
    <source>
        <dbReference type="ARBA" id="ARBA00022989"/>
    </source>
</evidence>
<comment type="caution">
    <text evidence="7">The sequence shown here is derived from an EMBL/GenBank/DDBJ whole genome shotgun (WGS) entry which is preliminary data.</text>
</comment>
<evidence type="ECO:0000256" key="5">
    <source>
        <dbReference type="SAM" id="Phobius"/>
    </source>
</evidence>
<feature type="transmembrane region" description="Helical" evidence="5">
    <location>
        <begin position="47"/>
        <end position="70"/>
    </location>
</feature>
<feature type="transmembrane region" description="Helical" evidence="5">
    <location>
        <begin position="77"/>
        <end position="99"/>
    </location>
</feature>
<dbReference type="Pfam" id="PF00083">
    <property type="entry name" value="Sugar_tr"/>
    <property type="match status" value="2"/>
</dbReference>
<gene>
    <name evidence="7" type="ORF">TcWFU_007880</name>
</gene>
<dbReference type="InterPro" id="IPR050549">
    <property type="entry name" value="MFS_Trehalose_Transporter"/>
</dbReference>
<dbReference type="InterPro" id="IPR020846">
    <property type="entry name" value="MFS_dom"/>
</dbReference>
<dbReference type="SUPFAM" id="SSF103473">
    <property type="entry name" value="MFS general substrate transporter"/>
    <property type="match status" value="2"/>
</dbReference>
<dbReference type="InterPro" id="IPR005828">
    <property type="entry name" value="MFS_sugar_transport-like"/>
</dbReference>
<feature type="transmembrane region" description="Helical" evidence="5">
    <location>
        <begin position="12"/>
        <end position="35"/>
    </location>
</feature>
<accession>A0ABR4QUA8</accession>
<evidence type="ECO:0000313" key="8">
    <source>
        <dbReference type="Proteomes" id="UP001651158"/>
    </source>
</evidence>
<evidence type="ECO:0000313" key="7">
    <source>
        <dbReference type="EMBL" id="KAL5112613.1"/>
    </source>
</evidence>
<dbReference type="PANTHER" id="PTHR48021">
    <property type="match status" value="1"/>
</dbReference>
<protein>
    <submittedName>
        <fullName evidence="7">Facilitated trehalose transporter Tret1</fullName>
    </submittedName>
</protein>
<keyword evidence="4 5" id="KW-0472">Membrane</keyword>
<sequence length="643" mass="68610">MTVGGYHIHYARFVATVVIISLGPFICGFSLGFSSSVSAQLLIGDNLIAFFSSLINLGALFGSLIVGPVLNTLGRRAALRISAVPSIIGWLLIATAQGLSPPSTEVGSLLVSSLLLGRILSGLAAGMMTAVGSVYLVEVAPPHQSGRIGSLAQFATVAGTCFAYYCGMVTTWYETAELMTVISVVLFGVTFYLPESPAWLAKHDQMQAALRNLSWLRSDQKAAVQELSDLSPGSTIEAEKPPFLPQSQHAFGASAGDHSSIPWLIRLFLPCVTIPPELSGNLRIAVLLMVAQQTTGINVITFYTEPLCQRMVHVTHSARCAFTLGLAQLFFSLLASFFIINRLPRRLLVVATGVIMSISMFFFAIGQKFPNSAPISPLAAILVFLLGYQCGWGPLAMLVVLELFPAGHRGAACAAAVAINWGVTFLVTQAFQPLANLLDGQGELVIFLAHSVVTFLASAYFHLRLPETNPIFVSSARANLADLLPSLSTSLSFLLRAYLPLCSPFAFCSSPHLCLLSPVVPSLALVGFLLGFQCGWGPLAMLVSTELFPPQHRGTVGGAAVAVNWITSFIVTQTFQPFVNALGGGTFSDAGGNSVGIGEEVIFLFYSTTTIFVTIWLHRWLPETNKIFLPSAASASVVAFHSL</sequence>
<keyword evidence="8" id="KW-1185">Reference proteome</keyword>
<feature type="transmembrane region" description="Helical" evidence="5">
    <location>
        <begin position="411"/>
        <end position="432"/>
    </location>
</feature>
<feature type="transmembrane region" description="Helical" evidence="5">
    <location>
        <begin position="119"/>
        <end position="139"/>
    </location>
</feature>
<dbReference type="EMBL" id="JAKROA010000001">
    <property type="protein sequence ID" value="KAL5112613.1"/>
    <property type="molecule type" value="Genomic_DNA"/>
</dbReference>
<feature type="transmembrane region" description="Helical" evidence="5">
    <location>
        <begin position="444"/>
        <end position="463"/>
    </location>
</feature>
<evidence type="ECO:0000259" key="6">
    <source>
        <dbReference type="PROSITE" id="PS50850"/>
    </source>
</evidence>
<dbReference type="Proteomes" id="UP001651158">
    <property type="component" value="Unassembled WGS sequence"/>
</dbReference>
<feature type="domain" description="Major facilitator superfamily (MFS) profile" evidence="6">
    <location>
        <begin position="1"/>
        <end position="469"/>
    </location>
</feature>
<feature type="transmembrane region" description="Helical" evidence="5">
    <location>
        <begin position="151"/>
        <end position="173"/>
    </location>
</feature>
<feature type="transmembrane region" description="Helical" evidence="5">
    <location>
        <begin position="483"/>
        <end position="499"/>
    </location>
</feature>
<feature type="transmembrane region" description="Helical" evidence="5">
    <location>
        <begin position="347"/>
        <end position="366"/>
    </location>
</feature>
<evidence type="ECO:0000256" key="1">
    <source>
        <dbReference type="ARBA" id="ARBA00004141"/>
    </source>
</evidence>
<evidence type="ECO:0000256" key="4">
    <source>
        <dbReference type="ARBA" id="ARBA00023136"/>
    </source>
</evidence>
<organism evidence="7 8">
    <name type="scientific">Taenia crassiceps</name>
    <dbReference type="NCBI Taxonomy" id="6207"/>
    <lineage>
        <taxon>Eukaryota</taxon>
        <taxon>Metazoa</taxon>
        <taxon>Spiralia</taxon>
        <taxon>Lophotrochozoa</taxon>
        <taxon>Platyhelminthes</taxon>
        <taxon>Cestoda</taxon>
        <taxon>Eucestoda</taxon>
        <taxon>Cyclophyllidea</taxon>
        <taxon>Taeniidae</taxon>
        <taxon>Taenia</taxon>
    </lineage>
</organism>
<evidence type="ECO:0000256" key="2">
    <source>
        <dbReference type="ARBA" id="ARBA00022692"/>
    </source>
</evidence>
<dbReference type="InterPro" id="IPR003663">
    <property type="entry name" value="Sugar/inositol_transpt"/>
</dbReference>
<dbReference type="InterPro" id="IPR036259">
    <property type="entry name" value="MFS_trans_sf"/>
</dbReference>
<dbReference type="PROSITE" id="PS50850">
    <property type="entry name" value="MFS"/>
    <property type="match status" value="1"/>
</dbReference>
<feature type="transmembrane region" description="Helical" evidence="5">
    <location>
        <begin position="284"/>
        <end position="304"/>
    </location>
</feature>
<dbReference type="PANTHER" id="PTHR48021:SF1">
    <property type="entry name" value="GH07001P-RELATED"/>
    <property type="match status" value="1"/>
</dbReference>
<feature type="transmembrane region" description="Helical" evidence="5">
    <location>
        <begin position="179"/>
        <end position="201"/>
    </location>
</feature>
<name>A0ABR4QUA8_9CEST</name>
<keyword evidence="2 5" id="KW-0812">Transmembrane</keyword>
<feature type="transmembrane region" description="Helical" evidence="5">
    <location>
        <begin position="316"/>
        <end position="340"/>
    </location>
</feature>
<dbReference type="PRINTS" id="PR00171">
    <property type="entry name" value="SUGRTRNSPORT"/>
</dbReference>
<feature type="transmembrane region" description="Helical" evidence="5">
    <location>
        <begin position="519"/>
        <end position="543"/>
    </location>
</feature>
<proteinExistence type="predicted"/>